<reference evidence="2 3" key="1">
    <citation type="submission" date="2013-09" db="EMBL/GenBank/DDBJ databases">
        <title>Genome sequencing of Phaeobacter antarcticus sp. nov. SM1211.</title>
        <authorList>
            <person name="Zhang X.-Y."/>
            <person name="Liu C."/>
            <person name="Chen X.-L."/>
            <person name="Xie B.-B."/>
            <person name="Qin Q.-L."/>
            <person name="Rong J.-C."/>
            <person name="Zhang Y.-Z."/>
        </authorList>
    </citation>
    <scope>NUCLEOTIDE SEQUENCE [LARGE SCALE GENOMIC DNA]</scope>
    <source>
        <strain evidence="2 3">SM1211</strain>
    </source>
</reference>
<feature type="domain" description="AB hydrolase-1" evidence="1">
    <location>
        <begin position="67"/>
        <end position="247"/>
    </location>
</feature>
<organism evidence="2 3">
    <name type="scientific">Puniceibacterium antarcticum</name>
    <dbReference type="NCBI Taxonomy" id="1206336"/>
    <lineage>
        <taxon>Bacteria</taxon>
        <taxon>Pseudomonadati</taxon>
        <taxon>Pseudomonadota</taxon>
        <taxon>Alphaproteobacteria</taxon>
        <taxon>Rhodobacterales</taxon>
        <taxon>Paracoccaceae</taxon>
        <taxon>Puniceibacterium</taxon>
    </lineage>
</organism>
<dbReference type="InterPro" id="IPR050228">
    <property type="entry name" value="Carboxylesterase_BioH"/>
</dbReference>
<dbReference type="AlphaFoldDB" id="A0A2G8QXW7"/>
<name>A0A2G8QXW7_9RHOB</name>
<comment type="caution">
    <text evidence="2">The sequence shown here is derived from an EMBL/GenBank/DDBJ whole genome shotgun (WGS) entry which is preliminary data.</text>
</comment>
<evidence type="ECO:0000259" key="1">
    <source>
        <dbReference type="Pfam" id="PF12697"/>
    </source>
</evidence>
<keyword evidence="3" id="KW-1185">Reference proteome</keyword>
<sequence>MRPVPAGRSPERLSGVWAELRDAPVKEPLVLLPDMMCDARLFAPQIAAFSRDTAVMVAPITGGERIEEISSDLLSVLPAKFALAGAGMGGAIAMELLRRAPDRITRIALIATTPLAETPQEAAAREPQMIAAKTGRLGEILRERLKAAGIGPGAGRMPALNMALSMGADLGAEIFVRQSRAMQRRRDQQTVLQRCAIPALVLCGAHDTVTPVKRHVSMADFLPAAELVVIDAAGHLPSLETPEETTEALADWLKRPGAARR</sequence>
<dbReference type="InterPro" id="IPR000073">
    <property type="entry name" value="AB_hydrolase_1"/>
</dbReference>
<gene>
    <name evidence="2" type="ORF">P775_27680</name>
</gene>
<accession>A0A2G8QXW7</accession>
<dbReference type="PANTHER" id="PTHR43194:SF5">
    <property type="entry name" value="PIMELOYL-[ACYL-CARRIER PROTEIN] METHYL ESTER ESTERASE"/>
    <property type="match status" value="1"/>
</dbReference>
<dbReference type="PANTHER" id="PTHR43194">
    <property type="entry name" value="HYDROLASE ALPHA/BETA FOLD FAMILY"/>
    <property type="match status" value="1"/>
</dbReference>
<dbReference type="Gene3D" id="3.40.50.1820">
    <property type="entry name" value="alpha/beta hydrolase"/>
    <property type="match status" value="1"/>
</dbReference>
<dbReference type="SUPFAM" id="SSF53474">
    <property type="entry name" value="alpha/beta-Hydrolases"/>
    <property type="match status" value="1"/>
</dbReference>
<evidence type="ECO:0000313" key="3">
    <source>
        <dbReference type="Proteomes" id="UP000231259"/>
    </source>
</evidence>
<dbReference type="PRINTS" id="PR00111">
    <property type="entry name" value="ABHYDROLASE"/>
</dbReference>
<protein>
    <recommendedName>
        <fullName evidence="1">AB hydrolase-1 domain-containing protein</fullName>
    </recommendedName>
</protein>
<dbReference type="InterPro" id="IPR029058">
    <property type="entry name" value="AB_hydrolase_fold"/>
</dbReference>
<dbReference type="EMBL" id="AWWI01000182">
    <property type="protein sequence ID" value="PIL13748.1"/>
    <property type="molecule type" value="Genomic_DNA"/>
</dbReference>
<dbReference type="Proteomes" id="UP000231259">
    <property type="component" value="Unassembled WGS sequence"/>
</dbReference>
<evidence type="ECO:0000313" key="2">
    <source>
        <dbReference type="EMBL" id="PIL13748.1"/>
    </source>
</evidence>
<dbReference type="Pfam" id="PF12697">
    <property type="entry name" value="Abhydrolase_6"/>
    <property type="match status" value="1"/>
</dbReference>
<proteinExistence type="predicted"/>